<dbReference type="PANTHER" id="PTHR30126">
    <property type="entry name" value="HTH-TYPE TRANSCRIPTIONAL REGULATOR"/>
    <property type="match status" value="1"/>
</dbReference>
<dbReference type="Gene3D" id="1.10.10.10">
    <property type="entry name" value="Winged helix-like DNA-binding domain superfamily/Winged helix DNA-binding domain"/>
    <property type="match status" value="1"/>
</dbReference>
<reference evidence="6 7" key="2">
    <citation type="submission" date="2020-02" db="EMBL/GenBank/DDBJ databases">
        <title>The new genus of Enterobacteriales.</title>
        <authorList>
            <person name="Kim I.S."/>
        </authorList>
    </citation>
    <scope>NUCLEOTIDE SEQUENCE [LARGE SCALE GENOMIC DNA]</scope>
    <source>
        <strain evidence="6 7">SAP-6</strain>
    </source>
</reference>
<proteinExistence type="inferred from homology"/>
<dbReference type="Pfam" id="PF03466">
    <property type="entry name" value="LysR_substrate"/>
    <property type="match status" value="1"/>
</dbReference>
<dbReference type="Gene3D" id="3.40.190.10">
    <property type="entry name" value="Periplasmic binding protein-like II"/>
    <property type="match status" value="2"/>
</dbReference>
<dbReference type="PANTHER" id="PTHR30126:SF2">
    <property type="entry name" value="HTH-TYPE TRANSCRIPTIONAL REGULATOR YJIE"/>
    <property type="match status" value="1"/>
</dbReference>
<accession>A0A845SA95</accession>
<organism evidence="6 7">
    <name type="scientific">Acerihabitans arboris</name>
    <dbReference type="NCBI Taxonomy" id="2691583"/>
    <lineage>
        <taxon>Bacteria</taxon>
        <taxon>Pseudomonadati</taxon>
        <taxon>Pseudomonadota</taxon>
        <taxon>Gammaproteobacteria</taxon>
        <taxon>Enterobacterales</taxon>
        <taxon>Pectobacteriaceae</taxon>
        <taxon>Acerihabitans</taxon>
    </lineage>
</organism>
<keyword evidence="3" id="KW-0238">DNA-binding</keyword>
<gene>
    <name evidence="6" type="ORF">GRH90_02865</name>
</gene>
<reference evidence="6 7" key="1">
    <citation type="submission" date="2019-12" db="EMBL/GenBank/DDBJ databases">
        <authorList>
            <person name="Lee S.D."/>
        </authorList>
    </citation>
    <scope>NUCLEOTIDE SEQUENCE [LARGE SCALE GENOMIC DNA]</scope>
    <source>
        <strain evidence="6 7">SAP-6</strain>
    </source>
</reference>
<dbReference type="InterPro" id="IPR000847">
    <property type="entry name" value="LysR_HTH_N"/>
</dbReference>
<comment type="similarity">
    <text evidence="1">Belongs to the LysR transcriptional regulatory family.</text>
</comment>
<evidence type="ECO:0000256" key="4">
    <source>
        <dbReference type="ARBA" id="ARBA00023163"/>
    </source>
</evidence>
<keyword evidence="7" id="KW-1185">Reference proteome</keyword>
<keyword evidence="4" id="KW-0804">Transcription</keyword>
<comment type="caution">
    <text evidence="6">The sequence shown here is derived from an EMBL/GenBank/DDBJ whole genome shotgun (WGS) entry which is preliminary data.</text>
</comment>
<evidence type="ECO:0000259" key="5">
    <source>
        <dbReference type="PROSITE" id="PS50931"/>
    </source>
</evidence>
<feature type="domain" description="HTH lysR-type" evidence="5">
    <location>
        <begin position="16"/>
        <end position="64"/>
    </location>
</feature>
<dbReference type="PRINTS" id="PR00039">
    <property type="entry name" value="HTHLYSR"/>
</dbReference>
<dbReference type="Proteomes" id="UP000461443">
    <property type="component" value="Unassembled WGS sequence"/>
</dbReference>
<dbReference type="RefSeq" id="WP_162364390.1">
    <property type="nucleotide sequence ID" value="NZ_WUBS01000002.1"/>
</dbReference>
<dbReference type="InterPro" id="IPR005119">
    <property type="entry name" value="LysR_subst-bd"/>
</dbReference>
<dbReference type="CDD" id="cd05466">
    <property type="entry name" value="PBP2_LTTR_substrate"/>
    <property type="match status" value="1"/>
</dbReference>
<dbReference type="GO" id="GO:0000976">
    <property type="term" value="F:transcription cis-regulatory region binding"/>
    <property type="evidence" value="ECO:0007669"/>
    <property type="project" value="TreeGrafter"/>
</dbReference>
<dbReference type="SUPFAM" id="SSF46785">
    <property type="entry name" value="Winged helix' DNA-binding domain"/>
    <property type="match status" value="1"/>
</dbReference>
<dbReference type="Pfam" id="PF00126">
    <property type="entry name" value="HTH_1"/>
    <property type="match status" value="1"/>
</dbReference>
<dbReference type="EMBL" id="WUBS01000002">
    <property type="protein sequence ID" value="NDL61703.1"/>
    <property type="molecule type" value="Genomic_DNA"/>
</dbReference>
<keyword evidence="2" id="KW-0805">Transcription regulation</keyword>
<evidence type="ECO:0000256" key="2">
    <source>
        <dbReference type="ARBA" id="ARBA00023015"/>
    </source>
</evidence>
<evidence type="ECO:0000313" key="7">
    <source>
        <dbReference type="Proteomes" id="UP000461443"/>
    </source>
</evidence>
<dbReference type="InterPro" id="IPR036390">
    <property type="entry name" value="WH_DNA-bd_sf"/>
</dbReference>
<dbReference type="PROSITE" id="PS50931">
    <property type="entry name" value="HTH_LYSR"/>
    <property type="match status" value="1"/>
</dbReference>
<dbReference type="GO" id="GO:0003700">
    <property type="term" value="F:DNA-binding transcription factor activity"/>
    <property type="evidence" value="ECO:0007669"/>
    <property type="project" value="InterPro"/>
</dbReference>
<sequence>MFNHPQIELVWFEDCVALADTLNFSRAAQQRHVTQPAFSRRIQALESWAGTALFERNRRGVRLTAAGEVFNLQAIEFLRSIHSIREKTLEAAGKGLPMITFSATHSLSTLFFPFWLRKSGLSYLYDQVKLVSDTLGACERMFVRGDAQFLLCHYHPDAARELENAQFNSIQVGEDTLMPLCAPDKTGRHPQWAMDDNIKAIPHLAYSADSGLGRIISGSRNLAARLKSMKTVFTSDLAATLLAMARAGDGVAWLPRALAQTDLVNGSLVRAAAGERHLEVPVQIRVFRPAAMMTSAAEQLWDAIAAQNTLYP</sequence>
<dbReference type="AlphaFoldDB" id="A0A845SA95"/>
<evidence type="ECO:0000256" key="3">
    <source>
        <dbReference type="ARBA" id="ARBA00023125"/>
    </source>
</evidence>
<evidence type="ECO:0000313" key="6">
    <source>
        <dbReference type="EMBL" id="NDL61703.1"/>
    </source>
</evidence>
<protein>
    <submittedName>
        <fullName evidence="6">LysR family transcriptional regulator</fullName>
    </submittedName>
</protein>
<name>A0A845SA95_9GAMM</name>
<dbReference type="InterPro" id="IPR036388">
    <property type="entry name" value="WH-like_DNA-bd_sf"/>
</dbReference>
<dbReference type="SUPFAM" id="SSF53850">
    <property type="entry name" value="Periplasmic binding protein-like II"/>
    <property type="match status" value="1"/>
</dbReference>
<evidence type="ECO:0000256" key="1">
    <source>
        <dbReference type="ARBA" id="ARBA00009437"/>
    </source>
</evidence>